<feature type="compositionally biased region" description="Polar residues" evidence="1">
    <location>
        <begin position="30"/>
        <end position="40"/>
    </location>
</feature>
<proteinExistence type="predicted"/>
<sequence length="70" mass="8017">MNFLSILNISITSVFSIIKCSSSHSSINSTRVEVSNSSEENFTKHTKEVIEKEKENKNQTRNPEDKEENK</sequence>
<accession>A0A1W0E2Z8</accession>
<feature type="region of interest" description="Disordered" evidence="1">
    <location>
        <begin position="29"/>
        <end position="70"/>
    </location>
</feature>
<organism evidence="2 3">
    <name type="scientific">Ecytonucleospora hepatopenaei</name>
    <dbReference type="NCBI Taxonomy" id="646526"/>
    <lineage>
        <taxon>Eukaryota</taxon>
        <taxon>Fungi</taxon>
        <taxon>Fungi incertae sedis</taxon>
        <taxon>Microsporidia</taxon>
        <taxon>Enterocytozoonidae</taxon>
        <taxon>Ecytonucleospora</taxon>
    </lineage>
</organism>
<name>A0A1W0E2Z8_9MICR</name>
<keyword evidence="3" id="KW-1185">Reference proteome</keyword>
<dbReference type="VEuPathDB" id="MicrosporidiaDB:EHP00_1662"/>
<dbReference type="Proteomes" id="UP000192758">
    <property type="component" value="Unassembled WGS sequence"/>
</dbReference>
<protein>
    <submittedName>
        <fullName evidence="2">Uncharacterized protein</fullName>
    </submittedName>
</protein>
<evidence type="ECO:0000256" key="1">
    <source>
        <dbReference type="SAM" id="MobiDB-lite"/>
    </source>
</evidence>
<feature type="compositionally biased region" description="Basic and acidic residues" evidence="1">
    <location>
        <begin position="41"/>
        <end position="70"/>
    </location>
</feature>
<dbReference type="AlphaFoldDB" id="A0A1W0E2Z8"/>
<dbReference type="EMBL" id="MNPJ01000027">
    <property type="protein sequence ID" value="OQS53611.1"/>
    <property type="molecule type" value="Genomic_DNA"/>
</dbReference>
<gene>
    <name evidence="2" type="ORF">EHP00_1662</name>
</gene>
<evidence type="ECO:0000313" key="3">
    <source>
        <dbReference type="Proteomes" id="UP000192758"/>
    </source>
</evidence>
<comment type="caution">
    <text evidence="2">The sequence shown here is derived from an EMBL/GenBank/DDBJ whole genome shotgun (WGS) entry which is preliminary data.</text>
</comment>
<evidence type="ECO:0000313" key="2">
    <source>
        <dbReference type="EMBL" id="OQS53611.1"/>
    </source>
</evidence>
<reference evidence="2 3" key="1">
    <citation type="journal article" date="2017" name="Environ. Microbiol.">
        <title>Decay of the glycolytic pathway and adaptation to intranuclear parasitism within Enterocytozoonidae microsporidia.</title>
        <authorList>
            <person name="Wiredu Boakye D."/>
            <person name="Jaroenlak P."/>
            <person name="Prachumwat A."/>
            <person name="Williams T.A."/>
            <person name="Bateman K.S."/>
            <person name="Itsathitphaisarn O."/>
            <person name="Sritunyalucksana K."/>
            <person name="Paszkiewicz K.H."/>
            <person name="Moore K.A."/>
            <person name="Stentiford G.D."/>
            <person name="Williams B.A."/>
        </authorList>
    </citation>
    <scope>NUCLEOTIDE SEQUENCE [LARGE SCALE GENOMIC DNA]</scope>
    <source>
        <strain evidence="2 3">TH1</strain>
    </source>
</reference>